<dbReference type="RefSeq" id="WP_101305665.1">
    <property type="nucleotide sequence ID" value="NZ_CP025299.1"/>
</dbReference>
<dbReference type="EMBL" id="CP025299">
    <property type="protein sequence ID" value="AUG28737.1"/>
    <property type="molecule type" value="Genomic_DNA"/>
</dbReference>
<reference evidence="2 3" key="1">
    <citation type="submission" date="2017-12" db="EMBL/GenBank/DDBJ databases">
        <title>Isolation and characterization of estrogens degradatiion strain Microbacterium hominis SJTG1.</title>
        <authorList>
            <person name="Xiong W."/>
            <person name="Yin C."/>
            <person name="Zheng D."/>
            <person name="Liang R."/>
        </authorList>
    </citation>
    <scope>NUCLEOTIDE SEQUENCE [LARGE SCALE GENOMIC DNA]</scope>
    <source>
        <strain evidence="2 3">SJTG1</strain>
    </source>
</reference>
<dbReference type="Proteomes" id="UP000233276">
    <property type="component" value="Chromosome"/>
</dbReference>
<evidence type="ECO:0000313" key="3">
    <source>
        <dbReference type="Proteomes" id="UP000233276"/>
    </source>
</evidence>
<evidence type="ECO:0000313" key="2">
    <source>
        <dbReference type="EMBL" id="AUG28737.1"/>
    </source>
</evidence>
<sequence length="164" mass="17374">MTIQAYERGRNLIIDLGDESDEGFVRIVVKPVASKVGAALQALHAGISFAQSEDLERDAVLMGKLAVGEENWSIVDDELRWAEAEAVIHAAFFWNVQGGGIDLVNVVLNRELGGHPKAMSTLMERNGLSKAFELLRTLLDGGEAAATPSPDATSGTSTPPGSAS</sequence>
<dbReference type="AlphaFoldDB" id="A0A2K9DGZ1"/>
<name>A0A2K9DGZ1_9MICO</name>
<organism evidence="2 3">
    <name type="scientific">Microbacterium hominis</name>
    <dbReference type="NCBI Taxonomy" id="162426"/>
    <lineage>
        <taxon>Bacteria</taxon>
        <taxon>Bacillati</taxon>
        <taxon>Actinomycetota</taxon>
        <taxon>Actinomycetes</taxon>
        <taxon>Micrococcales</taxon>
        <taxon>Microbacteriaceae</taxon>
        <taxon>Microbacterium</taxon>
    </lineage>
</organism>
<feature type="region of interest" description="Disordered" evidence="1">
    <location>
        <begin position="143"/>
        <end position="164"/>
    </location>
</feature>
<proteinExistence type="predicted"/>
<feature type="compositionally biased region" description="Low complexity" evidence="1">
    <location>
        <begin position="144"/>
        <end position="164"/>
    </location>
</feature>
<evidence type="ECO:0000256" key="1">
    <source>
        <dbReference type="SAM" id="MobiDB-lite"/>
    </source>
</evidence>
<accession>A0A2K9DGZ1</accession>
<protein>
    <submittedName>
        <fullName evidence="2">Uncharacterized protein</fullName>
    </submittedName>
</protein>
<gene>
    <name evidence="2" type="ORF">CXR34_04125</name>
</gene>
<dbReference type="KEGG" id="mhos:CXR34_04125"/>